<dbReference type="GO" id="GO:0016814">
    <property type="term" value="F:hydrolase activity, acting on carbon-nitrogen (but not peptide) bonds, in cyclic amidines"/>
    <property type="evidence" value="ECO:0007669"/>
    <property type="project" value="TreeGrafter"/>
</dbReference>
<keyword evidence="2" id="KW-1185">Reference proteome</keyword>
<proteinExistence type="predicted"/>
<dbReference type="PANTHER" id="PTHR32027">
    <property type="entry name" value="CYTOSINE DEAMINASE"/>
    <property type="match status" value="1"/>
</dbReference>
<name>A0A5M3MQA0_CONPW</name>
<protein>
    <submittedName>
        <fullName evidence="1">Metallo-dependent hydrolase</fullName>
    </submittedName>
</protein>
<reference evidence="2" key="1">
    <citation type="journal article" date="2012" name="Science">
        <title>The Paleozoic origin of enzymatic lignin decomposition reconstructed from 31 fungal genomes.</title>
        <authorList>
            <person name="Floudas D."/>
            <person name="Binder M."/>
            <person name="Riley R."/>
            <person name="Barry K."/>
            <person name="Blanchette R.A."/>
            <person name="Henrissat B."/>
            <person name="Martinez A.T."/>
            <person name="Otillar R."/>
            <person name="Spatafora J.W."/>
            <person name="Yadav J.S."/>
            <person name="Aerts A."/>
            <person name="Benoit I."/>
            <person name="Boyd A."/>
            <person name="Carlson A."/>
            <person name="Copeland A."/>
            <person name="Coutinho P.M."/>
            <person name="de Vries R.P."/>
            <person name="Ferreira P."/>
            <person name="Findley K."/>
            <person name="Foster B."/>
            <person name="Gaskell J."/>
            <person name="Glotzer D."/>
            <person name="Gorecki P."/>
            <person name="Heitman J."/>
            <person name="Hesse C."/>
            <person name="Hori C."/>
            <person name="Igarashi K."/>
            <person name="Jurgens J.A."/>
            <person name="Kallen N."/>
            <person name="Kersten P."/>
            <person name="Kohler A."/>
            <person name="Kuees U."/>
            <person name="Kumar T.K.A."/>
            <person name="Kuo A."/>
            <person name="LaButti K."/>
            <person name="Larrondo L.F."/>
            <person name="Lindquist E."/>
            <person name="Ling A."/>
            <person name="Lombard V."/>
            <person name="Lucas S."/>
            <person name="Lundell T."/>
            <person name="Martin R."/>
            <person name="McLaughlin D.J."/>
            <person name="Morgenstern I."/>
            <person name="Morin E."/>
            <person name="Murat C."/>
            <person name="Nagy L.G."/>
            <person name="Nolan M."/>
            <person name="Ohm R.A."/>
            <person name="Patyshakuliyeva A."/>
            <person name="Rokas A."/>
            <person name="Ruiz-Duenas F.J."/>
            <person name="Sabat G."/>
            <person name="Salamov A."/>
            <person name="Samejima M."/>
            <person name="Schmutz J."/>
            <person name="Slot J.C."/>
            <person name="St John F."/>
            <person name="Stenlid J."/>
            <person name="Sun H."/>
            <person name="Sun S."/>
            <person name="Syed K."/>
            <person name="Tsang A."/>
            <person name="Wiebenga A."/>
            <person name="Young D."/>
            <person name="Pisabarro A."/>
            <person name="Eastwood D.C."/>
            <person name="Martin F."/>
            <person name="Cullen D."/>
            <person name="Grigoriev I.V."/>
            <person name="Hibbett D.S."/>
        </authorList>
    </citation>
    <scope>NUCLEOTIDE SEQUENCE [LARGE SCALE GENOMIC DNA]</scope>
    <source>
        <strain evidence="2">RWD-64-598 SS2</strain>
    </source>
</reference>
<dbReference type="SUPFAM" id="SSF51556">
    <property type="entry name" value="Metallo-dependent hydrolases"/>
    <property type="match status" value="1"/>
</dbReference>
<dbReference type="GeneID" id="19209077"/>
<dbReference type="AlphaFoldDB" id="A0A5M3MQA0"/>
<keyword evidence="1" id="KW-0378">Hydrolase</keyword>
<dbReference type="OrthoDB" id="10266980at2759"/>
<dbReference type="InterPro" id="IPR052349">
    <property type="entry name" value="Metallo-hydrolase_Enzymes"/>
</dbReference>
<dbReference type="InterPro" id="IPR032466">
    <property type="entry name" value="Metal_Hydrolase"/>
</dbReference>
<comment type="caution">
    <text evidence="1">The sequence shown here is derived from an EMBL/GenBank/DDBJ whole genome shotgun (WGS) entry which is preliminary data.</text>
</comment>
<dbReference type="EMBL" id="JH711578">
    <property type="protein sequence ID" value="EIW81333.1"/>
    <property type="molecule type" value="Genomic_DNA"/>
</dbReference>
<sequence length="445" mass="49045">MADLQSSEQRTTIRNVHLAHRDTALASKLWDVDCQDGRVLSIQSSGLEQISTSGEVINGEGGVLLPSSLKEALDVTGKAKKTFPERVDNLYARADRVIQESVEAGVTAMRAFVEVDTTVQFACLDVGLRLKKEWENGIQSVSRILGANERAAFAQERLFESADASNAGANYTLLQESLTRPGVSVVGSAPWVETSEAHALENISRIFALARKHNLHVDFHLDYNLDPALEPMIWRVADEMYSMGWTKANNASKVVTLGHATRLALLNKDELRRLRTYMQELPLHIVGLPPSDIYMMGRSSEGGGPSLGDRTLDAPRLWREHQIQVALDANNIENGFTPHGSLDPLSLISWTVGLYQAGREDDWRMLLASVTTAAKEAVGMAELEGDNIDGLVPRKGSKADFVILPQTARWQSAVLSPSYDRKVVFQGRLVAHRKAVRWIAKSKGL</sequence>
<dbReference type="KEGG" id="cput:CONPUDRAFT_73091"/>
<dbReference type="PANTHER" id="PTHR32027:SF0">
    <property type="entry name" value="CYTOSINE DEAMINASE"/>
    <property type="match status" value="1"/>
</dbReference>
<dbReference type="Gene3D" id="3.20.20.140">
    <property type="entry name" value="Metal-dependent hydrolases"/>
    <property type="match status" value="1"/>
</dbReference>
<gene>
    <name evidence="1" type="ORF">CONPUDRAFT_73091</name>
</gene>
<organism evidence="1 2">
    <name type="scientific">Coniophora puteana (strain RWD-64-598)</name>
    <name type="common">Brown rot fungus</name>
    <dbReference type="NCBI Taxonomy" id="741705"/>
    <lineage>
        <taxon>Eukaryota</taxon>
        <taxon>Fungi</taxon>
        <taxon>Dikarya</taxon>
        <taxon>Basidiomycota</taxon>
        <taxon>Agaricomycotina</taxon>
        <taxon>Agaricomycetes</taxon>
        <taxon>Agaricomycetidae</taxon>
        <taxon>Boletales</taxon>
        <taxon>Coniophorineae</taxon>
        <taxon>Coniophoraceae</taxon>
        <taxon>Coniophora</taxon>
    </lineage>
</organism>
<evidence type="ECO:0000313" key="1">
    <source>
        <dbReference type="EMBL" id="EIW81333.1"/>
    </source>
</evidence>
<evidence type="ECO:0000313" key="2">
    <source>
        <dbReference type="Proteomes" id="UP000053558"/>
    </source>
</evidence>
<dbReference type="OMA" id="MGYDQIN"/>
<accession>A0A5M3MQA0</accession>
<dbReference type="RefSeq" id="XP_007768314.1">
    <property type="nucleotide sequence ID" value="XM_007770124.1"/>
</dbReference>
<dbReference type="Proteomes" id="UP000053558">
    <property type="component" value="Unassembled WGS sequence"/>
</dbReference>